<dbReference type="InterPro" id="IPR013780">
    <property type="entry name" value="Glyco_hydro_b"/>
</dbReference>
<dbReference type="EMBL" id="CP022316">
    <property type="protein sequence ID" value="ASK67116.1"/>
    <property type="molecule type" value="Genomic_DNA"/>
</dbReference>
<sequence>MMEMHMDRRRFIQASGVAAGVGFTGIAVPGAANAAPEEPEPDSITVDPPPGTIEITDDDLRVRLHPDFPQVVDYTVGGATLAGRYGGAHTTITIDDVERGVEVEEPQLAEDGASATYRLTVPDLPGVSVDAVLSVADGVFLWRLTNIVDPDRSVHRVSVPRLDLASVNGTEASARVVTADLSVDRATSGDHFYDLSAQEPGTAVSDPTHVALLHGGELAAGFETNAVEDNTAGGATADRVQTDNSRYIATLAQGEGAIYGTVSPGTFVVRGSTADHGLGADANPFVRVRVVGDANGDGVVDWQDAAIAARDVAETIAGSEDVADEVIKRIPFNIVSQATHPFLRILDDTKRIGLATDGLGQSVMLKGYEAEGHDAAHPDYAGHYNVRAGGKDELDTLVTKGSEWNATFGVHVNATESYSEAHAFSEELLRDPIEPGWGWMNQAYKIDGPKDLGSTAVLRRFQDLRDEVPDNLSFLYVDVYYPSGWEGQRLSQELRQQGWVVSTEWANKMPRESIWSHWANDENYGGSSNKGLNSQVIRFIDNARKDVWNPDPLLSNANIQEFEGWTGHQDAKAFFTNIWERNLPTKFLQRSEIISWTTPTEDEPGRIVLADGTEVTSSVASVSGTEIPTDRLITSDGATVYEDGKYLLPWSDGDERLYHLNPEGGTSTWTLTDGWSGPSSLVMYRLSDSGRTDEVTVPVQDGQVTLDAEAGVAYVLHPSGQLPEPRDPSWGFGTPVVDPGFFSGTLDAWRVKGEASVETDEFLNRQALLGGGAAASIEQHLHDPARPARHLSAGTWSAWAWIEIDPTSTREVTVSATGRGVEPTAHQAAQGRGVATTINASTVVNATASDTKHGRHFQRVRVTFVSDGSPVAFAVSAAEGDAEVRIDDIRVVPFTEPEDPSPTEETILFEDFENVDTGYWPFVTGADNIGGDARTQLAERHEPYSQAGWYGLNQDGDAVEGGKLTDNVLRGQWSLMANEENEGLILSTTQASLPLTPGHRYRLSFDHQTAFADTYQIVVGEDTVGDPVVSEQVERLPLPQARETERVSLEFTASENVDTTWVGIEKLGGGRQANLTIDDLRVEDLGKVG</sequence>
<feature type="domain" description="Glycosyl hydrolase 101 beta-sandwich" evidence="3">
    <location>
        <begin position="581"/>
        <end position="692"/>
    </location>
</feature>
<dbReference type="InterPro" id="IPR025706">
    <property type="entry name" value="Endoa_GalNAc"/>
</dbReference>
<evidence type="ECO:0000313" key="6">
    <source>
        <dbReference type="EMBL" id="ASK67116.1"/>
    </source>
</evidence>
<organism evidence="6 7">
    <name type="scientific">Brachybacterium avium</name>
    <dbReference type="NCBI Taxonomy" id="2017485"/>
    <lineage>
        <taxon>Bacteria</taxon>
        <taxon>Bacillati</taxon>
        <taxon>Actinomycetota</taxon>
        <taxon>Actinomycetes</taxon>
        <taxon>Micrococcales</taxon>
        <taxon>Dermabacteraceae</taxon>
        <taxon>Brachybacterium</taxon>
    </lineage>
</organism>
<keyword evidence="7" id="KW-1185">Reference proteome</keyword>
<proteinExistence type="predicted"/>
<accession>A0A220UGS5</accession>
<dbReference type="InterPro" id="IPR006311">
    <property type="entry name" value="TAT_signal"/>
</dbReference>
<reference evidence="7" key="1">
    <citation type="submission" date="2017-07" db="EMBL/GenBank/DDBJ databases">
        <title>Brachybacterium sp. VR2415.</title>
        <authorList>
            <person name="Tak E.J."/>
            <person name="Bae J.-W."/>
        </authorList>
    </citation>
    <scope>NUCLEOTIDE SEQUENCE [LARGE SCALE GENOMIC DNA]</scope>
    <source>
        <strain evidence="7">VR2415</strain>
    </source>
</reference>
<dbReference type="NCBIfam" id="TIGR01409">
    <property type="entry name" value="TAT_signal_seq"/>
    <property type="match status" value="1"/>
</dbReference>
<dbReference type="InterPro" id="IPR019546">
    <property type="entry name" value="TAT_signal_bac_arc"/>
</dbReference>
<evidence type="ECO:0000313" key="7">
    <source>
        <dbReference type="Proteomes" id="UP000198398"/>
    </source>
</evidence>
<dbReference type="InterPro" id="IPR040502">
    <property type="entry name" value="GH101_dom-6"/>
</dbReference>
<dbReference type="InterPro" id="IPR040633">
    <property type="entry name" value="Gal_mutarotas_3"/>
</dbReference>
<dbReference type="KEGG" id="brv:CFK39_08600"/>
<evidence type="ECO:0000256" key="1">
    <source>
        <dbReference type="SAM" id="MobiDB-lite"/>
    </source>
</evidence>
<dbReference type="Gene3D" id="2.60.40.1180">
    <property type="entry name" value="Golgi alpha-mannosidase II"/>
    <property type="match status" value="1"/>
</dbReference>
<feature type="region of interest" description="Disordered" evidence="1">
    <location>
        <begin position="31"/>
        <end position="50"/>
    </location>
</feature>
<dbReference type="CDD" id="cd14244">
    <property type="entry name" value="GH_101_like"/>
    <property type="match status" value="1"/>
</dbReference>
<dbReference type="Gene3D" id="3.20.20.80">
    <property type="entry name" value="Glycosidases"/>
    <property type="match status" value="1"/>
</dbReference>
<dbReference type="SUPFAM" id="SSF49785">
    <property type="entry name" value="Galactose-binding domain-like"/>
    <property type="match status" value="1"/>
</dbReference>
<evidence type="ECO:0000259" key="3">
    <source>
        <dbReference type="Pfam" id="PF17451"/>
    </source>
</evidence>
<dbReference type="Gene3D" id="2.60.120.260">
    <property type="entry name" value="Galactose-binding domain-like"/>
    <property type="match status" value="2"/>
</dbReference>
<dbReference type="Pfam" id="PF17974">
    <property type="entry name" value="GalBD_like"/>
    <property type="match status" value="1"/>
</dbReference>
<evidence type="ECO:0000259" key="2">
    <source>
        <dbReference type="Pfam" id="PF12905"/>
    </source>
</evidence>
<dbReference type="InterPro" id="IPR014718">
    <property type="entry name" value="GH-type_carb-bd"/>
</dbReference>
<dbReference type="Pfam" id="PF12905">
    <property type="entry name" value="Glyco_hydro_101"/>
    <property type="match status" value="1"/>
</dbReference>
<evidence type="ECO:0000259" key="4">
    <source>
        <dbReference type="Pfam" id="PF17974"/>
    </source>
</evidence>
<dbReference type="InterPro" id="IPR008979">
    <property type="entry name" value="Galactose-bd-like_sf"/>
</dbReference>
<dbReference type="Pfam" id="PF17451">
    <property type="entry name" value="Glyco_hyd_101C"/>
    <property type="match status" value="1"/>
</dbReference>
<evidence type="ECO:0000259" key="5">
    <source>
        <dbReference type="Pfam" id="PF18080"/>
    </source>
</evidence>
<dbReference type="PROSITE" id="PS51318">
    <property type="entry name" value="TAT"/>
    <property type="match status" value="1"/>
</dbReference>
<feature type="domain" description="Endo-alpha-N-acetylgalactosaminidase" evidence="2">
    <location>
        <begin position="303"/>
        <end position="574"/>
    </location>
</feature>
<gene>
    <name evidence="6" type="ORF">CFK39_08600</name>
</gene>
<protein>
    <submittedName>
        <fullName evidence="6">Carbohydrate-binding protein</fullName>
    </submittedName>
</protein>
<dbReference type="Gene3D" id="2.70.98.10">
    <property type="match status" value="1"/>
</dbReference>
<dbReference type="Proteomes" id="UP000198398">
    <property type="component" value="Chromosome"/>
</dbReference>
<name>A0A220UGS5_9MICO</name>
<feature type="domain" description="Galactose mutarotase-like fold" evidence="5">
    <location>
        <begin position="55"/>
        <end position="302"/>
    </location>
</feature>
<dbReference type="AlphaFoldDB" id="A0A220UGS5"/>
<dbReference type="GO" id="GO:0033926">
    <property type="term" value="F:endo-alpha-N-acetylgalactosaminidase activity"/>
    <property type="evidence" value="ECO:0007669"/>
    <property type="project" value="InterPro"/>
</dbReference>
<dbReference type="GO" id="GO:0030246">
    <property type="term" value="F:carbohydrate binding"/>
    <property type="evidence" value="ECO:0007669"/>
    <property type="project" value="InterPro"/>
</dbReference>
<dbReference type="InterPro" id="IPR035364">
    <property type="entry name" value="Beta_sandwich_GH101"/>
</dbReference>
<dbReference type="OrthoDB" id="1095434at2"/>
<dbReference type="Pfam" id="PF18080">
    <property type="entry name" value="Gal_mutarotas_3"/>
    <property type="match status" value="1"/>
</dbReference>
<feature type="domain" description="Endo-alpha-N-acetylgalactosaminidase" evidence="4">
    <location>
        <begin position="887"/>
        <end position="1066"/>
    </location>
</feature>